<evidence type="ECO:0000256" key="15">
    <source>
        <dbReference type="ARBA" id="ARBA00048247"/>
    </source>
</evidence>
<evidence type="ECO:0000256" key="7">
    <source>
        <dbReference type="ARBA" id="ARBA00022723"/>
    </source>
</evidence>
<dbReference type="GO" id="GO:0016020">
    <property type="term" value="C:membrane"/>
    <property type="evidence" value="ECO:0007669"/>
    <property type="project" value="GOC"/>
</dbReference>
<keyword evidence="4 18" id="KW-0963">Cytoplasm</keyword>
<feature type="region of interest" description="Disordered" evidence="19">
    <location>
        <begin position="448"/>
        <end position="468"/>
    </location>
</feature>
<dbReference type="InterPro" id="IPR050065">
    <property type="entry name" value="GlmU-like"/>
</dbReference>
<feature type="compositionally biased region" description="Basic and acidic residues" evidence="19">
    <location>
        <begin position="457"/>
        <end position="468"/>
    </location>
</feature>
<dbReference type="UniPathway" id="UPA00973"/>
<evidence type="ECO:0000256" key="12">
    <source>
        <dbReference type="ARBA" id="ARBA00023268"/>
    </source>
</evidence>
<keyword evidence="14 18" id="KW-0961">Cell wall biogenesis/degradation</keyword>
<dbReference type="SUPFAM" id="SSF53448">
    <property type="entry name" value="Nucleotide-diphospho-sugar transferases"/>
    <property type="match status" value="1"/>
</dbReference>
<evidence type="ECO:0000256" key="11">
    <source>
        <dbReference type="ARBA" id="ARBA00022984"/>
    </source>
</evidence>
<accession>A0A7G6E5L2</accession>
<feature type="binding site" evidence="18">
    <location>
        <position position="333"/>
    </location>
    <ligand>
        <name>UDP-N-acetyl-alpha-D-glucosamine</name>
        <dbReference type="ChEBI" id="CHEBI:57705"/>
    </ligand>
</feature>
<protein>
    <recommendedName>
        <fullName evidence="18">Bifunctional protein GlmU</fullName>
    </recommendedName>
    <domain>
        <recommendedName>
            <fullName evidence="18">UDP-N-acetylglucosamine pyrophosphorylase</fullName>
            <ecNumber evidence="18">2.7.7.23</ecNumber>
        </recommendedName>
        <alternativeName>
            <fullName evidence="18">N-acetylglucosamine-1-phosphate uridyltransferase</fullName>
        </alternativeName>
    </domain>
    <domain>
        <recommendedName>
            <fullName evidence="18">Glucosamine-1-phosphate N-acetyltransferase</fullName>
            <ecNumber evidence="18">2.3.1.157</ecNumber>
        </recommendedName>
    </domain>
</protein>
<dbReference type="InterPro" id="IPR018357">
    <property type="entry name" value="Hexapep_transf_CS"/>
</dbReference>
<dbReference type="EC" id="2.7.7.23" evidence="18"/>
<dbReference type="AlphaFoldDB" id="A0A7G6E5L2"/>
<comment type="subcellular location">
    <subcellularLocation>
        <location evidence="1 18">Cytoplasm</location>
    </subcellularLocation>
</comment>
<evidence type="ECO:0000256" key="18">
    <source>
        <dbReference type="HAMAP-Rule" id="MF_01631"/>
    </source>
</evidence>
<dbReference type="GO" id="GO:0006048">
    <property type="term" value="P:UDP-N-acetylglucosamine biosynthetic process"/>
    <property type="evidence" value="ECO:0007669"/>
    <property type="project" value="UniProtKB-UniPathway"/>
</dbReference>
<comment type="catalytic activity">
    <reaction evidence="16 18">
        <text>N-acetyl-alpha-D-glucosamine 1-phosphate + UTP + H(+) = UDP-N-acetyl-alpha-D-glucosamine + diphosphate</text>
        <dbReference type="Rhea" id="RHEA:13509"/>
        <dbReference type="ChEBI" id="CHEBI:15378"/>
        <dbReference type="ChEBI" id="CHEBI:33019"/>
        <dbReference type="ChEBI" id="CHEBI:46398"/>
        <dbReference type="ChEBI" id="CHEBI:57705"/>
        <dbReference type="ChEBI" id="CHEBI:57776"/>
        <dbReference type="EC" id="2.7.7.23"/>
    </reaction>
</comment>
<keyword evidence="10 18" id="KW-0133">Cell shape</keyword>
<dbReference type="InterPro" id="IPR029044">
    <property type="entry name" value="Nucleotide-diphossugar_trans"/>
</dbReference>
<evidence type="ECO:0000259" key="21">
    <source>
        <dbReference type="Pfam" id="PF25087"/>
    </source>
</evidence>
<comment type="subunit">
    <text evidence="18">Homotrimer.</text>
</comment>
<dbReference type="PROSITE" id="PS00101">
    <property type="entry name" value="HEXAPEP_TRANSFERASES"/>
    <property type="match status" value="1"/>
</dbReference>
<proteinExistence type="inferred from homology"/>
<comment type="similarity">
    <text evidence="2 18">In the C-terminal section; belongs to the transferase hexapeptide repeat family.</text>
</comment>
<feature type="binding site" evidence="18">
    <location>
        <position position="170"/>
    </location>
    <ligand>
        <name>UDP-N-acetyl-alpha-D-glucosamine</name>
        <dbReference type="ChEBI" id="CHEBI:57705"/>
    </ligand>
</feature>
<dbReference type="GO" id="GO:0071555">
    <property type="term" value="P:cell wall organization"/>
    <property type="evidence" value="ECO:0007669"/>
    <property type="project" value="UniProtKB-KW"/>
</dbReference>
<feature type="binding site" evidence="18">
    <location>
        <position position="23"/>
    </location>
    <ligand>
        <name>UDP-N-acetyl-alpha-D-glucosamine</name>
        <dbReference type="ChEBI" id="CHEBI:57705"/>
    </ligand>
</feature>
<dbReference type="KEGG" id="tfr:BR63_14345"/>
<dbReference type="GO" id="GO:0005737">
    <property type="term" value="C:cytoplasm"/>
    <property type="evidence" value="ECO:0007669"/>
    <property type="project" value="UniProtKB-SubCell"/>
</dbReference>
<dbReference type="InterPro" id="IPR001451">
    <property type="entry name" value="Hexapep"/>
</dbReference>
<evidence type="ECO:0000256" key="9">
    <source>
        <dbReference type="ARBA" id="ARBA00022842"/>
    </source>
</evidence>
<evidence type="ECO:0000256" key="14">
    <source>
        <dbReference type="ARBA" id="ARBA00023316"/>
    </source>
</evidence>
<dbReference type="RefSeq" id="WP_034421252.1">
    <property type="nucleotide sequence ID" value="NZ_CP045798.1"/>
</dbReference>
<feature type="region of interest" description="Linker" evidence="18">
    <location>
        <begin position="231"/>
        <end position="251"/>
    </location>
</feature>
<name>A0A7G6E5L2_THEFR</name>
<dbReference type="EMBL" id="CP045798">
    <property type="protein sequence ID" value="QNB47366.1"/>
    <property type="molecule type" value="Genomic_DNA"/>
</dbReference>
<dbReference type="UniPathway" id="UPA00113">
    <property type="reaction ID" value="UER00532"/>
</dbReference>
<evidence type="ECO:0000256" key="5">
    <source>
        <dbReference type="ARBA" id="ARBA00022679"/>
    </source>
</evidence>
<feature type="region of interest" description="N-acetyltransferase" evidence="18">
    <location>
        <begin position="252"/>
        <end position="468"/>
    </location>
</feature>
<dbReference type="Pfam" id="PF12804">
    <property type="entry name" value="NTP_transf_3"/>
    <property type="match status" value="1"/>
</dbReference>
<feature type="binding site" evidence="18">
    <location>
        <position position="228"/>
    </location>
    <ligand>
        <name>UDP-N-acetyl-alpha-D-glucosamine</name>
        <dbReference type="ChEBI" id="CHEBI:57705"/>
    </ligand>
</feature>
<evidence type="ECO:0000256" key="13">
    <source>
        <dbReference type="ARBA" id="ARBA00023315"/>
    </source>
</evidence>
<reference evidence="22 23" key="1">
    <citation type="journal article" date="2019" name="Front. Microbiol.">
        <title>Thermoanaerosceptrum fracticalcis gen. nov. sp. nov., a Novel Fumarate-Fermenting Microorganism From a Deep Fractured Carbonate Aquifer of the US Great Basin.</title>
        <authorList>
            <person name="Hamilton-Brehm S.D."/>
            <person name="Stewart L.E."/>
            <person name="Zavarin M."/>
            <person name="Caldwell M."/>
            <person name="Lawson P.A."/>
            <person name="Onstott T.C."/>
            <person name="Grzymski J."/>
            <person name="Neveux I."/>
            <person name="Lollar B.S."/>
            <person name="Russell C.E."/>
            <person name="Moser D.P."/>
        </authorList>
    </citation>
    <scope>NUCLEOTIDE SEQUENCE [LARGE SCALE GENOMIC DNA]</scope>
    <source>
        <strain evidence="22 23">DRI-13</strain>
    </source>
</reference>
<feature type="binding site" evidence="18">
    <location>
        <position position="423"/>
    </location>
    <ligand>
        <name>acetyl-CoA</name>
        <dbReference type="ChEBI" id="CHEBI:57288"/>
    </ligand>
</feature>
<dbReference type="OrthoDB" id="9775031at2"/>
<evidence type="ECO:0000256" key="16">
    <source>
        <dbReference type="ARBA" id="ARBA00048493"/>
    </source>
</evidence>
<feature type="binding site" evidence="18">
    <location>
        <position position="141"/>
    </location>
    <ligand>
        <name>UDP-N-acetyl-alpha-D-glucosamine</name>
        <dbReference type="ChEBI" id="CHEBI:57705"/>
    </ligand>
</feature>
<comment type="pathway">
    <text evidence="18">Nucleotide-sugar biosynthesis; UDP-N-acetyl-alpha-D-glucosamine biosynthesis; UDP-N-acetyl-alpha-D-glucosamine from N-acetyl-alpha-D-glucosamine 1-phosphate: step 1/1.</text>
</comment>
<keyword evidence="11 18" id="KW-0573">Peptidoglycan synthesis</keyword>
<feature type="binding site" evidence="18">
    <location>
        <position position="405"/>
    </location>
    <ligand>
        <name>acetyl-CoA</name>
        <dbReference type="ChEBI" id="CHEBI:57288"/>
    </ligand>
</feature>
<feature type="binding site" evidence="18">
    <location>
        <begin position="78"/>
        <end position="79"/>
    </location>
    <ligand>
        <name>UDP-N-acetyl-alpha-D-glucosamine</name>
        <dbReference type="ChEBI" id="CHEBI:57705"/>
    </ligand>
</feature>
<evidence type="ECO:0000256" key="3">
    <source>
        <dbReference type="ARBA" id="ARBA00007947"/>
    </source>
</evidence>
<dbReference type="GO" id="GO:0000902">
    <property type="term" value="P:cell morphogenesis"/>
    <property type="evidence" value="ECO:0007669"/>
    <property type="project" value="UniProtKB-UniRule"/>
</dbReference>
<feature type="binding site" evidence="18">
    <location>
        <position position="377"/>
    </location>
    <ligand>
        <name>UDP-N-acetyl-alpha-D-glucosamine</name>
        <dbReference type="ChEBI" id="CHEBI:57705"/>
    </ligand>
</feature>
<dbReference type="InterPro" id="IPR025877">
    <property type="entry name" value="MobA-like_NTP_Trfase"/>
</dbReference>
<feature type="binding site" evidence="18">
    <location>
        <begin position="386"/>
        <end position="387"/>
    </location>
    <ligand>
        <name>acetyl-CoA</name>
        <dbReference type="ChEBI" id="CHEBI:57288"/>
    </ligand>
</feature>
<comment type="caution">
    <text evidence="18">Lacks conserved residue(s) required for the propagation of feature annotation.</text>
</comment>
<feature type="binding site" evidence="18">
    <location>
        <position position="155"/>
    </location>
    <ligand>
        <name>UDP-N-acetyl-alpha-D-glucosamine</name>
        <dbReference type="ChEBI" id="CHEBI:57705"/>
    </ligand>
</feature>
<comment type="catalytic activity">
    <reaction evidence="15 18">
        <text>alpha-D-glucosamine 1-phosphate + acetyl-CoA = N-acetyl-alpha-D-glucosamine 1-phosphate + CoA + H(+)</text>
        <dbReference type="Rhea" id="RHEA:13725"/>
        <dbReference type="ChEBI" id="CHEBI:15378"/>
        <dbReference type="ChEBI" id="CHEBI:57287"/>
        <dbReference type="ChEBI" id="CHEBI:57288"/>
        <dbReference type="ChEBI" id="CHEBI:57776"/>
        <dbReference type="ChEBI" id="CHEBI:58516"/>
        <dbReference type="EC" id="2.3.1.157"/>
    </reaction>
</comment>
<dbReference type="GO" id="GO:0009252">
    <property type="term" value="P:peptidoglycan biosynthetic process"/>
    <property type="evidence" value="ECO:0007669"/>
    <property type="project" value="UniProtKB-UniRule"/>
</dbReference>
<dbReference type="Gene3D" id="3.90.550.10">
    <property type="entry name" value="Spore Coat Polysaccharide Biosynthesis Protein SpsA, Chain A"/>
    <property type="match status" value="1"/>
</dbReference>
<evidence type="ECO:0000313" key="23">
    <source>
        <dbReference type="Proteomes" id="UP000515847"/>
    </source>
</evidence>
<evidence type="ECO:0000256" key="6">
    <source>
        <dbReference type="ARBA" id="ARBA00022695"/>
    </source>
</evidence>
<evidence type="ECO:0000259" key="20">
    <source>
        <dbReference type="Pfam" id="PF12804"/>
    </source>
</evidence>
<feature type="binding site" evidence="18">
    <location>
        <position position="228"/>
    </location>
    <ligand>
        <name>Mg(2+)</name>
        <dbReference type="ChEBI" id="CHEBI:18420"/>
    </ligand>
</feature>
<evidence type="ECO:0000256" key="8">
    <source>
        <dbReference type="ARBA" id="ARBA00022737"/>
    </source>
</evidence>
<keyword evidence="5 18" id="KW-0808">Transferase</keyword>
<feature type="binding site" evidence="18">
    <location>
        <position position="380"/>
    </location>
    <ligand>
        <name>acetyl-CoA</name>
        <dbReference type="ChEBI" id="CHEBI:57288"/>
    </ligand>
</feature>
<keyword evidence="6 18" id="KW-0548">Nucleotidyltransferase</keyword>
<feature type="domain" description="Mannose-1-phosphate guanyltransferase C-terminal" evidence="21">
    <location>
        <begin position="264"/>
        <end position="359"/>
    </location>
</feature>
<gene>
    <name evidence="18 22" type="primary">glmU</name>
    <name evidence="22" type="ORF">BR63_14345</name>
</gene>
<evidence type="ECO:0000256" key="10">
    <source>
        <dbReference type="ARBA" id="ARBA00022960"/>
    </source>
</evidence>
<keyword evidence="8 18" id="KW-0677">Repeat</keyword>
<feature type="binding site" evidence="18">
    <location>
        <position position="440"/>
    </location>
    <ligand>
        <name>acetyl-CoA</name>
        <dbReference type="ChEBI" id="CHEBI:57288"/>
    </ligand>
</feature>
<dbReference type="GO" id="GO:0003977">
    <property type="term" value="F:UDP-N-acetylglucosamine diphosphorylase activity"/>
    <property type="evidence" value="ECO:0007669"/>
    <property type="project" value="UniProtKB-UniRule"/>
</dbReference>
<dbReference type="Proteomes" id="UP000515847">
    <property type="component" value="Chromosome"/>
</dbReference>
<dbReference type="InterPro" id="IPR011004">
    <property type="entry name" value="Trimer_LpxA-like_sf"/>
</dbReference>
<keyword evidence="7 18" id="KW-0479">Metal-binding</keyword>
<dbReference type="HAMAP" id="MF_01631">
    <property type="entry name" value="GlmU"/>
    <property type="match status" value="1"/>
</dbReference>
<feature type="domain" description="MobA-like NTP transferase" evidence="20">
    <location>
        <begin position="6"/>
        <end position="131"/>
    </location>
</feature>
<dbReference type="InterPro" id="IPR056729">
    <property type="entry name" value="GMPPB_C"/>
</dbReference>
<comment type="cofactor">
    <cofactor evidence="18">
        <name>Mg(2+)</name>
        <dbReference type="ChEBI" id="CHEBI:18420"/>
    </cofactor>
    <text evidence="18">Binds 1 Mg(2+) ion per subunit.</text>
</comment>
<evidence type="ECO:0000256" key="2">
    <source>
        <dbReference type="ARBA" id="ARBA00007707"/>
    </source>
</evidence>
<keyword evidence="23" id="KW-1185">Reference proteome</keyword>
<organism evidence="22 23">
    <name type="scientific">Thermanaerosceptrum fracticalcis</name>
    <dbReference type="NCBI Taxonomy" id="1712410"/>
    <lineage>
        <taxon>Bacteria</taxon>
        <taxon>Bacillati</taxon>
        <taxon>Bacillota</taxon>
        <taxon>Clostridia</taxon>
        <taxon>Eubacteriales</taxon>
        <taxon>Peptococcaceae</taxon>
        <taxon>Thermanaerosceptrum</taxon>
    </lineage>
</organism>
<dbReference type="Gene3D" id="2.160.10.10">
    <property type="entry name" value="Hexapeptide repeat proteins"/>
    <property type="match status" value="1"/>
</dbReference>
<feature type="binding site" evidence="18">
    <location>
        <position position="73"/>
    </location>
    <ligand>
        <name>UDP-N-acetyl-alpha-D-glucosamine</name>
        <dbReference type="ChEBI" id="CHEBI:57705"/>
    </ligand>
</feature>
<dbReference type="CDD" id="cd02540">
    <property type="entry name" value="GT2_GlmU_N_bac"/>
    <property type="match status" value="1"/>
</dbReference>
<feature type="binding site" evidence="18">
    <location>
        <begin position="9"/>
        <end position="12"/>
    </location>
    <ligand>
        <name>UDP-N-acetyl-alpha-D-glucosamine</name>
        <dbReference type="ChEBI" id="CHEBI:57705"/>
    </ligand>
</feature>
<dbReference type="CDD" id="cd03353">
    <property type="entry name" value="LbH_GlmU_C"/>
    <property type="match status" value="1"/>
</dbReference>
<dbReference type="SUPFAM" id="SSF51161">
    <property type="entry name" value="Trimeric LpxA-like enzymes"/>
    <property type="match status" value="1"/>
</dbReference>
<evidence type="ECO:0000256" key="1">
    <source>
        <dbReference type="ARBA" id="ARBA00004496"/>
    </source>
</evidence>
<dbReference type="Pfam" id="PF25087">
    <property type="entry name" value="GMPPB_C"/>
    <property type="match status" value="1"/>
</dbReference>
<dbReference type="InterPro" id="IPR038009">
    <property type="entry name" value="GlmU_C_LbH"/>
</dbReference>
<dbReference type="PANTHER" id="PTHR43584:SF3">
    <property type="entry name" value="BIFUNCTIONAL PROTEIN GLMU"/>
    <property type="match status" value="1"/>
</dbReference>
<sequence length="468" mass="50720">MPQSVAVVLAAGLGTRMKSNMPKVLHRVAGKPMIQHVINSLRFADVENIILVLGYQAERVESVLGAGFQIVYQKEQLGTGHAVLQALPLLQQYSSGDCLVVCGDTPLLRGQTLKRLREKHNEAGAKATILTALLSDPTGYGRIIKNAQGVEKIVEEKDAAEEEKAVREINTGAYCFSIESLKEKLALLTPANAQGEYYLTDVIKYLVEDGEKVDTLLLTDPNEAMGINNRRQLAEAEVQMRRRILEKLMDQGVTVINPDHTYVEEEVVIGKDTILYPGVILEGKTRIGENCEIGPNTRIVDSIIEDDVVINYSYLFQAKVAKSCTIGPYSYLRPGTVLAEGVKVGDFVEVKNSYIGPGSKVPHLSYVGDSTVGKGVNIGAGTITCNYDGVNKYPTYIGDGAFIGSNTNLVAPITVGEGAYIGAGSTVNKDIPAGALAVARGKQRNIENWKSRAQGTGKEEVREDKNHD</sequence>
<feature type="binding site" evidence="18">
    <location>
        <position position="366"/>
    </location>
    <ligand>
        <name>UDP-N-acetyl-alpha-D-glucosamine</name>
        <dbReference type="ChEBI" id="CHEBI:57705"/>
    </ligand>
</feature>
<evidence type="ECO:0000313" key="22">
    <source>
        <dbReference type="EMBL" id="QNB47366.1"/>
    </source>
</evidence>
<evidence type="ECO:0000256" key="17">
    <source>
        <dbReference type="ARBA" id="ARBA00049628"/>
    </source>
</evidence>
<dbReference type="InterPro" id="IPR005882">
    <property type="entry name" value="Bifunctional_GlmU"/>
</dbReference>
<dbReference type="GO" id="GO:0009245">
    <property type="term" value="P:lipid A biosynthetic process"/>
    <property type="evidence" value="ECO:0007669"/>
    <property type="project" value="UniProtKB-UniRule"/>
</dbReference>
<comment type="pathway">
    <text evidence="18">Nucleotide-sugar biosynthesis; UDP-N-acetyl-alpha-D-glucosamine biosynthesis; N-acetyl-alpha-D-glucosamine 1-phosphate from alpha-D-glucosamine 6-phosphate (route II): step 2/2.</text>
</comment>
<dbReference type="NCBIfam" id="TIGR01173">
    <property type="entry name" value="glmU"/>
    <property type="match status" value="1"/>
</dbReference>
<comment type="function">
    <text evidence="17 18">Catalyzes the last two sequential reactions in the de novo biosynthetic pathway for UDP-N-acetylglucosamine (UDP-GlcNAc). The C-terminal domain catalyzes the transfer of acetyl group from acetyl coenzyme A to glucosamine-1-phosphate (GlcN-1-P) to produce N-acetylglucosamine-1-phosphate (GlcNAc-1-P), which is converted into UDP-GlcNAc by the transfer of uridine 5-monophosphate (from uridine 5-triphosphate), a reaction catalyzed by the N-terminal domain.</text>
</comment>
<keyword evidence="13 18" id="KW-0012">Acyltransferase</keyword>
<dbReference type="GO" id="GO:0000287">
    <property type="term" value="F:magnesium ion binding"/>
    <property type="evidence" value="ECO:0007669"/>
    <property type="project" value="UniProtKB-UniRule"/>
</dbReference>
<evidence type="ECO:0000256" key="4">
    <source>
        <dbReference type="ARBA" id="ARBA00022490"/>
    </source>
</evidence>
<dbReference type="NCBIfam" id="NF010934">
    <property type="entry name" value="PRK14354.1"/>
    <property type="match status" value="1"/>
</dbReference>
<dbReference type="PANTHER" id="PTHR43584">
    <property type="entry name" value="NUCLEOTIDYL TRANSFERASE"/>
    <property type="match status" value="1"/>
</dbReference>
<keyword evidence="9 18" id="KW-0460">Magnesium</keyword>
<dbReference type="GO" id="GO:0019134">
    <property type="term" value="F:glucosamine-1-phosphate N-acetyltransferase activity"/>
    <property type="evidence" value="ECO:0007669"/>
    <property type="project" value="UniProtKB-UniRule"/>
</dbReference>
<evidence type="ECO:0000256" key="19">
    <source>
        <dbReference type="SAM" id="MobiDB-lite"/>
    </source>
</evidence>
<feature type="binding site" evidence="18">
    <location>
        <position position="351"/>
    </location>
    <ligand>
        <name>UDP-N-acetyl-alpha-D-glucosamine</name>
        <dbReference type="ChEBI" id="CHEBI:57705"/>
    </ligand>
</feature>
<feature type="active site" description="Proton acceptor" evidence="18">
    <location>
        <position position="363"/>
    </location>
</feature>
<keyword evidence="12 18" id="KW-0511">Multifunctional enzyme</keyword>
<comment type="similarity">
    <text evidence="3 18">In the N-terminal section; belongs to the N-acetylglucosamine-1-phosphate uridyltransferase family.</text>
</comment>
<dbReference type="GO" id="GO:0008360">
    <property type="term" value="P:regulation of cell shape"/>
    <property type="evidence" value="ECO:0007669"/>
    <property type="project" value="UniProtKB-KW"/>
</dbReference>
<feature type="region of interest" description="Pyrophosphorylase" evidence="18">
    <location>
        <begin position="1"/>
        <end position="230"/>
    </location>
</feature>
<feature type="binding site" evidence="18">
    <location>
        <position position="104"/>
    </location>
    <ligand>
        <name>Mg(2+)</name>
        <dbReference type="ChEBI" id="CHEBI:18420"/>
    </ligand>
</feature>
<dbReference type="Pfam" id="PF00132">
    <property type="entry name" value="Hexapep"/>
    <property type="match status" value="1"/>
</dbReference>
<dbReference type="EC" id="2.3.1.157" evidence="18"/>
<comment type="pathway">
    <text evidence="18">Bacterial outer membrane biogenesis; LPS lipid A biosynthesis.</text>
</comment>